<keyword evidence="3" id="KW-1185">Reference proteome</keyword>
<evidence type="ECO:0000313" key="2">
    <source>
        <dbReference type="EMBL" id="ORY51651.1"/>
    </source>
</evidence>
<evidence type="ECO:0000313" key="3">
    <source>
        <dbReference type="Proteomes" id="UP000193642"/>
    </source>
</evidence>
<evidence type="ECO:0000256" key="1">
    <source>
        <dbReference type="SAM" id="MobiDB-lite"/>
    </source>
</evidence>
<comment type="caution">
    <text evidence="2">The sequence shown here is derived from an EMBL/GenBank/DDBJ whole genome shotgun (WGS) entry which is preliminary data.</text>
</comment>
<dbReference type="AlphaFoldDB" id="A0A1Y2CX92"/>
<protein>
    <submittedName>
        <fullName evidence="2">Uncharacterized protein</fullName>
    </submittedName>
</protein>
<organism evidence="2 3">
    <name type="scientific">Rhizoclosmatium globosum</name>
    <dbReference type="NCBI Taxonomy" id="329046"/>
    <lineage>
        <taxon>Eukaryota</taxon>
        <taxon>Fungi</taxon>
        <taxon>Fungi incertae sedis</taxon>
        <taxon>Chytridiomycota</taxon>
        <taxon>Chytridiomycota incertae sedis</taxon>
        <taxon>Chytridiomycetes</taxon>
        <taxon>Chytridiales</taxon>
        <taxon>Chytriomycetaceae</taxon>
        <taxon>Rhizoclosmatium</taxon>
    </lineage>
</organism>
<proteinExistence type="predicted"/>
<feature type="compositionally biased region" description="Basic residues" evidence="1">
    <location>
        <begin position="7"/>
        <end position="16"/>
    </location>
</feature>
<sequence length="175" mass="18996">MKESVRKCARNNKLKQTHMASSDQSAYASLVSRIHHHLATVLSHSRQINEVVPRSPALSNSSASSFADQQQQQQQQSTSNSIHPSSLQPPSLASASLPIFLSNLVHQSHAYAVSLASALEGIQGIDLTLRVSSTAANLVAALMVSLAAIEDEEDGVWRELSLLLFSFFQNCPSWC</sequence>
<dbReference type="EMBL" id="MCGO01000005">
    <property type="protein sequence ID" value="ORY51651.1"/>
    <property type="molecule type" value="Genomic_DNA"/>
</dbReference>
<reference evidence="2 3" key="1">
    <citation type="submission" date="2016-07" db="EMBL/GenBank/DDBJ databases">
        <title>Pervasive Adenine N6-methylation of Active Genes in Fungi.</title>
        <authorList>
            <consortium name="DOE Joint Genome Institute"/>
            <person name="Mondo S.J."/>
            <person name="Dannebaum R.O."/>
            <person name="Kuo R.C."/>
            <person name="Labutti K."/>
            <person name="Haridas S."/>
            <person name="Kuo A."/>
            <person name="Salamov A."/>
            <person name="Ahrendt S.R."/>
            <person name="Lipzen A."/>
            <person name="Sullivan W."/>
            <person name="Andreopoulos W.B."/>
            <person name="Clum A."/>
            <person name="Lindquist E."/>
            <person name="Daum C."/>
            <person name="Ramamoorthy G.K."/>
            <person name="Gryganskyi A."/>
            <person name="Culley D."/>
            <person name="Magnuson J.K."/>
            <person name="James T.Y."/>
            <person name="O'Malley M.A."/>
            <person name="Stajich J.E."/>
            <person name="Spatafora J.W."/>
            <person name="Visel A."/>
            <person name="Grigoriev I.V."/>
        </authorList>
    </citation>
    <scope>NUCLEOTIDE SEQUENCE [LARGE SCALE GENOMIC DNA]</scope>
    <source>
        <strain evidence="2 3">JEL800</strain>
    </source>
</reference>
<dbReference type="Proteomes" id="UP000193642">
    <property type="component" value="Unassembled WGS sequence"/>
</dbReference>
<name>A0A1Y2CX92_9FUNG</name>
<feature type="region of interest" description="Disordered" evidence="1">
    <location>
        <begin position="1"/>
        <end position="21"/>
    </location>
</feature>
<accession>A0A1Y2CX92</accession>
<feature type="compositionally biased region" description="Low complexity" evidence="1">
    <location>
        <begin position="59"/>
        <end position="89"/>
    </location>
</feature>
<feature type="region of interest" description="Disordered" evidence="1">
    <location>
        <begin position="54"/>
        <end position="89"/>
    </location>
</feature>
<gene>
    <name evidence="2" type="ORF">BCR33DRAFT_461131</name>
</gene>